<reference evidence="1" key="1">
    <citation type="submission" date="2022-10" db="EMBL/GenBank/DDBJ databases">
        <title>Complete Genome of Trichothecium roseum strain YXFP-22015, a Plant Pathogen Isolated from Citrus.</title>
        <authorList>
            <person name="Wang Y."/>
            <person name="Zhu L."/>
        </authorList>
    </citation>
    <scope>NUCLEOTIDE SEQUENCE</scope>
    <source>
        <strain evidence="1">YXFP-22015</strain>
    </source>
</reference>
<dbReference type="Proteomes" id="UP001163324">
    <property type="component" value="Chromosome 7"/>
</dbReference>
<sequence length="202" mass="22230">MFNTTASVTHITPLPRGSQYPPSLISLLHSHIYFIECNPHTTHHELIPASSSPSPAPELPPDREVRDLKGSEGPTLYSVTDRVHTLPAGLWDSDVVSTYEFFNTVSGIFVRIRSPLNVVMETEWIVRRRGTGESGSSGSSSDEEKGEGGGDDGVEESDEWELVEDVVIKCSRFLVGVVKSTCENGWESIHETMMDKLKQATA</sequence>
<protein>
    <submittedName>
        <fullName evidence="1">Uncharacterized protein</fullName>
    </submittedName>
</protein>
<gene>
    <name evidence="1" type="ORF">N3K66_007341</name>
</gene>
<keyword evidence="2" id="KW-1185">Reference proteome</keyword>
<organism evidence="1 2">
    <name type="scientific">Trichothecium roseum</name>
    <dbReference type="NCBI Taxonomy" id="47278"/>
    <lineage>
        <taxon>Eukaryota</taxon>
        <taxon>Fungi</taxon>
        <taxon>Dikarya</taxon>
        <taxon>Ascomycota</taxon>
        <taxon>Pezizomycotina</taxon>
        <taxon>Sordariomycetes</taxon>
        <taxon>Hypocreomycetidae</taxon>
        <taxon>Hypocreales</taxon>
        <taxon>Hypocreales incertae sedis</taxon>
        <taxon>Trichothecium</taxon>
    </lineage>
</organism>
<evidence type="ECO:0000313" key="1">
    <source>
        <dbReference type="EMBL" id="KAI9897485.1"/>
    </source>
</evidence>
<name>A0ACC0UTN1_9HYPO</name>
<comment type="caution">
    <text evidence="1">The sequence shown here is derived from an EMBL/GenBank/DDBJ whole genome shotgun (WGS) entry which is preliminary data.</text>
</comment>
<evidence type="ECO:0000313" key="2">
    <source>
        <dbReference type="Proteomes" id="UP001163324"/>
    </source>
</evidence>
<proteinExistence type="predicted"/>
<accession>A0ACC0UTN1</accession>
<dbReference type="EMBL" id="CM047946">
    <property type="protein sequence ID" value="KAI9897485.1"/>
    <property type="molecule type" value="Genomic_DNA"/>
</dbReference>